<dbReference type="OrthoDB" id="41532at2759"/>
<evidence type="ECO:0000313" key="2">
    <source>
        <dbReference type="EMBL" id="ETO25383.1"/>
    </source>
</evidence>
<dbReference type="InterPro" id="IPR000182">
    <property type="entry name" value="GNAT_dom"/>
</dbReference>
<dbReference type="InterPro" id="IPR016181">
    <property type="entry name" value="Acyl_CoA_acyltransferase"/>
</dbReference>
<evidence type="ECO:0000259" key="1">
    <source>
        <dbReference type="PROSITE" id="PS51186"/>
    </source>
</evidence>
<dbReference type="Proteomes" id="UP000023152">
    <property type="component" value="Unassembled WGS sequence"/>
</dbReference>
<dbReference type="Pfam" id="PF00583">
    <property type="entry name" value="Acetyltransf_1"/>
    <property type="match status" value="1"/>
</dbReference>
<name>X6NHP1_RETFI</name>
<organism evidence="2 3">
    <name type="scientific">Reticulomyxa filosa</name>
    <dbReference type="NCBI Taxonomy" id="46433"/>
    <lineage>
        <taxon>Eukaryota</taxon>
        <taxon>Sar</taxon>
        <taxon>Rhizaria</taxon>
        <taxon>Retaria</taxon>
        <taxon>Foraminifera</taxon>
        <taxon>Monothalamids</taxon>
        <taxon>Reticulomyxidae</taxon>
        <taxon>Reticulomyxa</taxon>
    </lineage>
</organism>
<dbReference type="PROSITE" id="PS51186">
    <property type="entry name" value="GNAT"/>
    <property type="match status" value="1"/>
</dbReference>
<gene>
    <name evidence="2" type="ORF">RFI_11754</name>
</gene>
<evidence type="ECO:0000313" key="3">
    <source>
        <dbReference type="Proteomes" id="UP000023152"/>
    </source>
</evidence>
<feature type="domain" description="N-acetyltransferase" evidence="1">
    <location>
        <begin position="77"/>
        <end position="221"/>
    </location>
</feature>
<dbReference type="Gene3D" id="3.40.630.30">
    <property type="match status" value="1"/>
</dbReference>
<reference evidence="2 3" key="1">
    <citation type="journal article" date="2013" name="Curr. Biol.">
        <title>The Genome of the Foraminiferan Reticulomyxa filosa.</title>
        <authorList>
            <person name="Glockner G."/>
            <person name="Hulsmann N."/>
            <person name="Schleicher M."/>
            <person name="Noegel A.A."/>
            <person name="Eichinger L."/>
            <person name="Gallinger C."/>
            <person name="Pawlowski J."/>
            <person name="Sierra R."/>
            <person name="Euteneuer U."/>
            <person name="Pillet L."/>
            <person name="Moustafa A."/>
            <person name="Platzer M."/>
            <person name="Groth M."/>
            <person name="Szafranski K."/>
            <person name="Schliwa M."/>
        </authorList>
    </citation>
    <scope>NUCLEOTIDE SEQUENCE [LARGE SCALE GENOMIC DNA]</scope>
</reference>
<dbReference type="AlphaFoldDB" id="X6NHP1"/>
<keyword evidence="3" id="KW-1185">Reference proteome</keyword>
<comment type="caution">
    <text evidence="2">The sequence shown here is derived from an EMBL/GenBank/DDBJ whole genome shotgun (WGS) entry which is preliminary data.</text>
</comment>
<dbReference type="GO" id="GO:0016747">
    <property type="term" value="F:acyltransferase activity, transferring groups other than amino-acyl groups"/>
    <property type="evidence" value="ECO:0007669"/>
    <property type="project" value="InterPro"/>
</dbReference>
<sequence length="222" mass="25545">MGCSCFSICKISRPQAVIPDQTGCNRTPSEFKQKSPYFLPELSKYYEEPQIEIDIRQILNQDTKELTMFHELIKASILTAEKSHHSEEELDALIYDLYGVEHLCEKRWNRNWCAFYGGYLDGVLIVAGCLCSLEEDQYSSYPNTLEVMALFVHPMFFRKNLGSKMLAHLETQAKHSSTDPKTSQLYVASALTSIGFYEKHGFKRQGLKQFDEEVCMELTKIL</sequence>
<protein>
    <recommendedName>
        <fullName evidence="1">N-acetyltransferase domain-containing protein</fullName>
    </recommendedName>
</protein>
<proteinExistence type="predicted"/>
<dbReference type="CDD" id="cd04301">
    <property type="entry name" value="NAT_SF"/>
    <property type="match status" value="1"/>
</dbReference>
<dbReference type="SUPFAM" id="SSF55729">
    <property type="entry name" value="Acyl-CoA N-acyltransferases (Nat)"/>
    <property type="match status" value="1"/>
</dbReference>
<dbReference type="EMBL" id="ASPP01008577">
    <property type="protein sequence ID" value="ETO25383.1"/>
    <property type="molecule type" value="Genomic_DNA"/>
</dbReference>
<accession>X6NHP1</accession>